<dbReference type="SUPFAM" id="SSF51338">
    <property type="entry name" value="Composite domain of metallo-dependent hydrolases"/>
    <property type="match status" value="2"/>
</dbReference>
<dbReference type="InterPro" id="IPR011059">
    <property type="entry name" value="Metal-dep_hydrolase_composite"/>
</dbReference>
<keyword evidence="1 3" id="KW-0378">Hydrolase</keyword>
<dbReference type="Gene3D" id="2.30.40.10">
    <property type="entry name" value="Urease, subunit C, domain 1"/>
    <property type="match status" value="1"/>
</dbReference>
<dbReference type="PANTHER" id="PTHR43794">
    <property type="entry name" value="AMINOHYDROLASE SSNA-RELATED"/>
    <property type="match status" value="1"/>
</dbReference>
<dbReference type="EMBL" id="MU002004">
    <property type="protein sequence ID" value="KAF2791734.1"/>
    <property type="molecule type" value="Genomic_DNA"/>
</dbReference>
<keyword evidence="4" id="KW-1185">Reference proteome</keyword>
<dbReference type="SUPFAM" id="SSF51556">
    <property type="entry name" value="Metallo-dependent hydrolases"/>
    <property type="match status" value="1"/>
</dbReference>
<reference evidence="3" key="1">
    <citation type="journal article" date="2020" name="Stud. Mycol.">
        <title>101 Dothideomycetes genomes: a test case for predicting lifestyles and emergence of pathogens.</title>
        <authorList>
            <person name="Haridas S."/>
            <person name="Albert R."/>
            <person name="Binder M."/>
            <person name="Bloem J."/>
            <person name="Labutti K."/>
            <person name="Salamov A."/>
            <person name="Andreopoulos B."/>
            <person name="Baker S."/>
            <person name="Barry K."/>
            <person name="Bills G."/>
            <person name="Bluhm B."/>
            <person name="Cannon C."/>
            <person name="Castanera R."/>
            <person name="Culley D."/>
            <person name="Daum C."/>
            <person name="Ezra D."/>
            <person name="Gonzalez J."/>
            <person name="Henrissat B."/>
            <person name="Kuo A."/>
            <person name="Liang C."/>
            <person name="Lipzen A."/>
            <person name="Lutzoni F."/>
            <person name="Magnuson J."/>
            <person name="Mondo S."/>
            <person name="Nolan M."/>
            <person name="Ohm R."/>
            <person name="Pangilinan J."/>
            <person name="Park H.-J."/>
            <person name="Ramirez L."/>
            <person name="Alfaro M."/>
            <person name="Sun H."/>
            <person name="Tritt A."/>
            <person name="Yoshinaga Y."/>
            <person name="Zwiers L.-H."/>
            <person name="Turgeon B."/>
            <person name="Goodwin S."/>
            <person name="Spatafora J."/>
            <person name="Crous P."/>
            <person name="Grigoriev I."/>
        </authorList>
    </citation>
    <scope>NUCLEOTIDE SEQUENCE</scope>
    <source>
        <strain evidence="3">CBS 109.77</strain>
    </source>
</reference>
<sequence>MTSSNSPSIVLANGTALIHDANNRVVPTQTSILIKDGKIARIAKNIEVEDGVEVIDCTDKIISPGLVDTHHHGWQTQLKGRHANQLLMEYMVTGNALSFLYSAKDIFYGQLAGMLETLSAGTTTVVDHAHMTISPDHARLGIAATASSGIRSVFCYVPIMRVKHFNPLTYHPNPMEDWVMQTFSELAKQGPWGQGRVTLGFGFDFWFLPTPFVKGIFAQVKEAGVKTFTTHSVSIPQMGGGWPGGLPQMLTDLDLLDERVILSHGNGYEKKDVDLIRAAGAHVSSTPSTEFQMAMGRSVVFDASFVDGGANGKAVGVQDHASFGIDCHSNQAGSIVTEARIGLQNARNHYNEHFLRQGKMTHSLPESLSVEAAFNLATIKGAEAVRMEKEIGRIEVGFKADLIVFDALSPGMVGAAQHDPVAAIILHSSPADIEIVIVDGIVRKRDGKLVTVEVDQGAREAVGRDKLEWKGIAEEIVRSRAGIQRAAEKHDNEEGLRTIKTIFHIDESLYVDGV</sequence>
<dbReference type="GO" id="GO:0016810">
    <property type="term" value="F:hydrolase activity, acting on carbon-nitrogen (but not peptide) bonds"/>
    <property type="evidence" value="ECO:0007669"/>
    <property type="project" value="InterPro"/>
</dbReference>
<protein>
    <submittedName>
        <fullName evidence="3">Metallo-dependent hydrolase</fullName>
    </submittedName>
</protein>
<dbReference type="InterPro" id="IPR006680">
    <property type="entry name" value="Amidohydro-rel"/>
</dbReference>
<organism evidence="3 4">
    <name type="scientific">Melanomma pulvis-pyrius CBS 109.77</name>
    <dbReference type="NCBI Taxonomy" id="1314802"/>
    <lineage>
        <taxon>Eukaryota</taxon>
        <taxon>Fungi</taxon>
        <taxon>Dikarya</taxon>
        <taxon>Ascomycota</taxon>
        <taxon>Pezizomycotina</taxon>
        <taxon>Dothideomycetes</taxon>
        <taxon>Pleosporomycetidae</taxon>
        <taxon>Pleosporales</taxon>
        <taxon>Melanommataceae</taxon>
        <taxon>Melanomma</taxon>
    </lineage>
</organism>
<evidence type="ECO:0000313" key="4">
    <source>
        <dbReference type="Proteomes" id="UP000799757"/>
    </source>
</evidence>
<name>A0A6A6X6E9_9PLEO</name>
<dbReference type="InterPro" id="IPR032466">
    <property type="entry name" value="Metal_Hydrolase"/>
</dbReference>
<dbReference type="PANTHER" id="PTHR43794:SF11">
    <property type="entry name" value="AMIDOHYDROLASE-RELATED DOMAIN-CONTAINING PROTEIN"/>
    <property type="match status" value="1"/>
</dbReference>
<dbReference type="InterPro" id="IPR050287">
    <property type="entry name" value="MTA/SAH_deaminase"/>
</dbReference>
<dbReference type="Gene3D" id="3.20.20.140">
    <property type="entry name" value="Metal-dependent hydrolases"/>
    <property type="match status" value="1"/>
</dbReference>
<gene>
    <name evidence="3" type="ORF">K505DRAFT_308951</name>
</gene>
<evidence type="ECO:0000256" key="1">
    <source>
        <dbReference type="ARBA" id="ARBA00022801"/>
    </source>
</evidence>
<evidence type="ECO:0000259" key="2">
    <source>
        <dbReference type="Pfam" id="PF01979"/>
    </source>
</evidence>
<dbReference type="Proteomes" id="UP000799757">
    <property type="component" value="Unassembled WGS sequence"/>
</dbReference>
<accession>A0A6A6X6E9</accession>
<evidence type="ECO:0000313" key="3">
    <source>
        <dbReference type="EMBL" id="KAF2791734.1"/>
    </source>
</evidence>
<feature type="domain" description="Amidohydrolase-related" evidence="2">
    <location>
        <begin position="61"/>
        <end position="160"/>
    </location>
</feature>
<feature type="domain" description="Amidohydrolase-related" evidence="2">
    <location>
        <begin position="255"/>
        <end position="441"/>
    </location>
</feature>
<dbReference type="AlphaFoldDB" id="A0A6A6X6E9"/>
<dbReference type="Pfam" id="PF01979">
    <property type="entry name" value="Amidohydro_1"/>
    <property type="match status" value="2"/>
</dbReference>
<dbReference type="OrthoDB" id="194468at2759"/>
<proteinExistence type="predicted"/>